<evidence type="ECO:0000256" key="2">
    <source>
        <dbReference type="ARBA" id="ARBA00022821"/>
    </source>
</evidence>
<dbReference type="Gene3D" id="1.10.530.10">
    <property type="match status" value="1"/>
</dbReference>
<dbReference type="EMBL" id="BMXA01000005">
    <property type="protein sequence ID" value="GHA16131.1"/>
    <property type="molecule type" value="Genomic_DNA"/>
</dbReference>
<dbReference type="InterPro" id="IPR011024">
    <property type="entry name" value="G_crystallin-like"/>
</dbReference>
<evidence type="ECO:0000313" key="6">
    <source>
        <dbReference type="Proteomes" id="UP000614811"/>
    </source>
</evidence>
<dbReference type="GO" id="GO:0006952">
    <property type="term" value="P:defense response"/>
    <property type="evidence" value="ECO:0007669"/>
    <property type="project" value="UniProtKB-KW"/>
</dbReference>
<dbReference type="Gene3D" id="2.60.120.260">
    <property type="entry name" value="Galactose-binding domain-like"/>
    <property type="match status" value="1"/>
</dbReference>
<dbReference type="InterPro" id="IPR008979">
    <property type="entry name" value="Galactose-bd-like_sf"/>
</dbReference>
<reference evidence="5" key="1">
    <citation type="journal article" date="2014" name="Int. J. Syst. Evol. Microbiol.">
        <title>Complete genome sequence of Corynebacterium casei LMG S-19264T (=DSM 44701T), isolated from a smear-ripened cheese.</title>
        <authorList>
            <consortium name="US DOE Joint Genome Institute (JGI-PGF)"/>
            <person name="Walter F."/>
            <person name="Albersmeier A."/>
            <person name="Kalinowski J."/>
            <person name="Ruckert C."/>
        </authorList>
    </citation>
    <scope>NUCLEOTIDE SEQUENCE</scope>
    <source>
        <strain evidence="5">KCTC 12711</strain>
    </source>
</reference>
<evidence type="ECO:0000256" key="1">
    <source>
        <dbReference type="ARBA" id="ARBA00022729"/>
    </source>
</evidence>
<keyword evidence="3" id="KW-1015">Disulfide bond</keyword>
<dbReference type="PANTHER" id="PTHR22595">
    <property type="entry name" value="CHITINASE-RELATED"/>
    <property type="match status" value="1"/>
</dbReference>
<dbReference type="CDD" id="cd00325">
    <property type="entry name" value="chitinase_GH19"/>
    <property type="match status" value="1"/>
</dbReference>
<protein>
    <recommendedName>
        <fullName evidence="4">CBM6 domain-containing protein</fullName>
    </recommendedName>
</protein>
<dbReference type="Pfam" id="PF03422">
    <property type="entry name" value="CBM_6"/>
    <property type="match status" value="1"/>
</dbReference>
<dbReference type="CDD" id="cd04080">
    <property type="entry name" value="CBM6_cellulase-like"/>
    <property type="match status" value="1"/>
</dbReference>
<dbReference type="GO" id="GO:0016998">
    <property type="term" value="P:cell wall macromolecule catabolic process"/>
    <property type="evidence" value="ECO:0007669"/>
    <property type="project" value="InterPro"/>
</dbReference>
<comment type="caution">
    <text evidence="5">The sequence shown here is derived from an EMBL/GenBank/DDBJ whole genome shotgun (WGS) entry which is preliminary data.</text>
</comment>
<sequence>MTTLSISAIACAQLNAQVFQAEDYSNYYDTTPGNQGGAYRNDNVDIEGSTEGGYNVGWIDTGEWLVYSNLVIPSTGQYKIRMRVASESGAIASTDLNGGSIPFGNVDIPATGGWQNWVTVEQSVQINAGTYNLGVFAQTGGWNFNWIEVVSAGTPTGGLVTLYEHCAYNGWAASMDVGQFTLGSLIPRGFVNDRASSIRVSAGYEAVLYLDDNFTGAAIVVQGEDACLDNEGFNDNVSSIIVRPAGGNTGGFASIISESQFNQIFPNRNGFYTYAGLVAAAQTYPAFAGTGDLTTKKREAAAAMANFHHETGGLYYITEIAQGEYCSGTATPCGVCAGGKRYFGRGPIQLSWNYNYCAAGQALGLNLWANPDQVAQNPTIAWQTALWFWMTQPGAGYRPAHESMVTGAGFGETIRTINGSLECNGGNPGQVQSRINEYNRITGILGVSPGNNLGC</sequence>
<dbReference type="SUPFAM" id="SSF49785">
    <property type="entry name" value="Galactose-binding domain-like"/>
    <property type="match status" value="1"/>
</dbReference>
<dbReference type="GO" id="GO:0004568">
    <property type="term" value="F:chitinase activity"/>
    <property type="evidence" value="ECO:0007669"/>
    <property type="project" value="InterPro"/>
</dbReference>
<dbReference type="SUPFAM" id="SSF49695">
    <property type="entry name" value="gamma-Crystallin-like"/>
    <property type="match status" value="1"/>
</dbReference>
<dbReference type="Proteomes" id="UP000614811">
    <property type="component" value="Unassembled WGS sequence"/>
</dbReference>
<keyword evidence="2" id="KW-0611">Plant defense</keyword>
<reference evidence="5" key="2">
    <citation type="submission" date="2020-09" db="EMBL/GenBank/DDBJ databases">
        <authorList>
            <person name="Sun Q."/>
            <person name="Kim S."/>
        </authorList>
    </citation>
    <scope>NUCLEOTIDE SEQUENCE</scope>
    <source>
        <strain evidence="5">KCTC 12711</strain>
    </source>
</reference>
<evidence type="ECO:0000259" key="4">
    <source>
        <dbReference type="PROSITE" id="PS51175"/>
    </source>
</evidence>
<accession>A0A918RXB7</accession>
<keyword evidence="6" id="KW-1185">Reference proteome</keyword>
<feature type="domain" description="CBM6" evidence="4">
    <location>
        <begin position="17"/>
        <end position="150"/>
    </location>
</feature>
<dbReference type="GO" id="GO:0006032">
    <property type="term" value="P:chitin catabolic process"/>
    <property type="evidence" value="ECO:0007669"/>
    <property type="project" value="InterPro"/>
</dbReference>
<gene>
    <name evidence="5" type="ORF">GCM10008090_27410</name>
</gene>
<dbReference type="SUPFAM" id="SSF53955">
    <property type="entry name" value="Lysozyme-like"/>
    <property type="match status" value="1"/>
</dbReference>
<dbReference type="Gene3D" id="3.30.20.10">
    <property type="entry name" value="Endochitinase, domain 2"/>
    <property type="match status" value="1"/>
</dbReference>
<evidence type="ECO:0000256" key="3">
    <source>
        <dbReference type="ARBA" id="ARBA00023157"/>
    </source>
</evidence>
<organism evidence="5 6">
    <name type="scientific">Arenicella chitinivorans</name>
    <dbReference type="NCBI Taxonomy" id="1329800"/>
    <lineage>
        <taxon>Bacteria</taxon>
        <taxon>Pseudomonadati</taxon>
        <taxon>Pseudomonadota</taxon>
        <taxon>Gammaproteobacteria</taxon>
        <taxon>Arenicellales</taxon>
        <taxon>Arenicellaceae</taxon>
        <taxon>Arenicella</taxon>
    </lineage>
</organism>
<dbReference type="InterPro" id="IPR005084">
    <property type="entry name" value="CBM6"/>
</dbReference>
<proteinExistence type="predicted"/>
<dbReference type="InterPro" id="IPR023346">
    <property type="entry name" value="Lysozyme-like_dom_sf"/>
</dbReference>
<dbReference type="Gene3D" id="2.60.20.10">
    <property type="entry name" value="Crystallins"/>
    <property type="match status" value="1"/>
</dbReference>
<name>A0A918RXB7_9GAMM</name>
<dbReference type="InterPro" id="IPR000726">
    <property type="entry name" value="Glyco_hydro_19_cat"/>
</dbReference>
<dbReference type="AlphaFoldDB" id="A0A918RXB7"/>
<dbReference type="PROSITE" id="PS51175">
    <property type="entry name" value="CBM6"/>
    <property type="match status" value="1"/>
</dbReference>
<keyword evidence="1" id="KW-0732">Signal</keyword>
<dbReference type="Pfam" id="PF00182">
    <property type="entry name" value="Glyco_hydro_19"/>
    <property type="match status" value="1"/>
</dbReference>
<dbReference type="InterPro" id="IPR006584">
    <property type="entry name" value="Cellulose-bd_IV"/>
</dbReference>
<evidence type="ECO:0000313" key="5">
    <source>
        <dbReference type="EMBL" id="GHA16131.1"/>
    </source>
</evidence>
<dbReference type="GO" id="GO:0030246">
    <property type="term" value="F:carbohydrate binding"/>
    <property type="evidence" value="ECO:0007669"/>
    <property type="project" value="InterPro"/>
</dbReference>
<dbReference type="PANTHER" id="PTHR22595:SF79">
    <property type="entry name" value="CHITINASE 12"/>
    <property type="match status" value="1"/>
</dbReference>
<dbReference type="SMART" id="SM00606">
    <property type="entry name" value="CBD_IV"/>
    <property type="match status" value="1"/>
</dbReference>